<feature type="compositionally biased region" description="Basic and acidic residues" evidence="1">
    <location>
        <begin position="1"/>
        <end position="25"/>
    </location>
</feature>
<keyword evidence="3" id="KW-1185">Reference proteome</keyword>
<protein>
    <submittedName>
        <fullName evidence="2">Uncharacterized protein</fullName>
    </submittedName>
</protein>
<sequence>MRGDLKVDPGCRPRDPIPRDGKDTPRGAQRGGMSSSPTRGRQGSRPPRGRPSCSPAASPSPSRMRGRAAGTGQGRPERHSQDQGTLMAGSSFSPSILIDRTALDRLKQDPSVSLTNINLSPAAKRQPGRSRPSSEATSPRNGRSPPRFIMTPDTSFRYPPARIFNEPFPNGSAELSMLSLPWYGESPSSSAQCSPRTSRRTSSPSPPPSRLRRDRPASVLHPTAHQSVCDTPIMSPKSSRQRPATVAGLNHGLESTPWFVGAEKPIAFASSRDLLSPSPTGPSQAIRLPMMFCGSAFSPPRPAGTPRATRAFDRSRHNKMLETFVEGNGDATSPPPLAPSLRQWMAM</sequence>
<dbReference type="Proteomes" id="UP001190700">
    <property type="component" value="Unassembled WGS sequence"/>
</dbReference>
<feature type="region of interest" description="Disordered" evidence="1">
    <location>
        <begin position="186"/>
        <end position="240"/>
    </location>
</feature>
<organism evidence="2 3">
    <name type="scientific">Cymbomonas tetramitiformis</name>
    <dbReference type="NCBI Taxonomy" id="36881"/>
    <lineage>
        <taxon>Eukaryota</taxon>
        <taxon>Viridiplantae</taxon>
        <taxon>Chlorophyta</taxon>
        <taxon>Pyramimonadophyceae</taxon>
        <taxon>Pyramimonadales</taxon>
        <taxon>Pyramimonadaceae</taxon>
        <taxon>Cymbomonas</taxon>
    </lineage>
</organism>
<evidence type="ECO:0000313" key="3">
    <source>
        <dbReference type="Proteomes" id="UP001190700"/>
    </source>
</evidence>
<feature type="compositionally biased region" description="Low complexity" evidence="1">
    <location>
        <begin position="34"/>
        <end position="63"/>
    </location>
</feature>
<accession>A0AAE0FFE3</accession>
<comment type="caution">
    <text evidence="2">The sequence shown here is derived from an EMBL/GenBank/DDBJ whole genome shotgun (WGS) entry which is preliminary data.</text>
</comment>
<reference evidence="2 3" key="1">
    <citation type="journal article" date="2015" name="Genome Biol. Evol.">
        <title>Comparative Genomics of a Bacterivorous Green Alga Reveals Evolutionary Causalities and Consequences of Phago-Mixotrophic Mode of Nutrition.</title>
        <authorList>
            <person name="Burns J.A."/>
            <person name="Paasch A."/>
            <person name="Narechania A."/>
            <person name="Kim E."/>
        </authorList>
    </citation>
    <scope>NUCLEOTIDE SEQUENCE [LARGE SCALE GENOMIC DNA]</scope>
    <source>
        <strain evidence="2 3">PLY_AMNH</strain>
    </source>
</reference>
<dbReference type="EMBL" id="LGRX02019334">
    <property type="protein sequence ID" value="KAK3258687.1"/>
    <property type="molecule type" value="Genomic_DNA"/>
</dbReference>
<name>A0AAE0FFE3_9CHLO</name>
<feature type="region of interest" description="Disordered" evidence="1">
    <location>
        <begin position="1"/>
        <end position="156"/>
    </location>
</feature>
<feature type="compositionally biased region" description="Polar residues" evidence="1">
    <location>
        <begin position="110"/>
        <end position="119"/>
    </location>
</feature>
<dbReference type="AlphaFoldDB" id="A0AAE0FFE3"/>
<evidence type="ECO:0000313" key="2">
    <source>
        <dbReference type="EMBL" id="KAK3258687.1"/>
    </source>
</evidence>
<evidence type="ECO:0000256" key="1">
    <source>
        <dbReference type="SAM" id="MobiDB-lite"/>
    </source>
</evidence>
<gene>
    <name evidence="2" type="ORF">CYMTET_32278</name>
</gene>
<feature type="compositionally biased region" description="Polar residues" evidence="1">
    <location>
        <begin position="131"/>
        <end position="141"/>
    </location>
</feature>
<proteinExistence type="predicted"/>
<feature type="compositionally biased region" description="Low complexity" evidence="1">
    <location>
        <begin position="194"/>
        <end position="203"/>
    </location>
</feature>
<feature type="compositionally biased region" description="Polar residues" evidence="1">
    <location>
        <begin position="82"/>
        <end position="94"/>
    </location>
</feature>